<dbReference type="InterPro" id="IPR001663">
    <property type="entry name" value="Rng_hydr_dOase-A"/>
</dbReference>
<feature type="region of interest" description="Disordered" evidence="1">
    <location>
        <begin position="21"/>
        <end position="63"/>
    </location>
</feature>
<dbReference type="AlphaFoldDB" id="A0A6V7NH75"/>
<name>A0A6V7NH75_ANACO</name>
<feature type="region of interest" description="Disordered" evidence="1">
    <location>
        <begin position="88"/>
        <end position="143"/>
    </location>
</feature>
<protein>
    <submittedName>
        <fullName evidence="2">Uncharacterized protein</fullName>
    </submittedName>
</protein>
<accession>A0A6V7NH75</accession>
<reference evidence="2" key="1">
    <citation type="submission" date="2020-07" db="EMBL/GenBank/DDBJ databases">
        <authorList>
            <person name="Lin J."/>
        </authorList>
    </citation>
    <scope>NUCLEOTIDE SEQUENCE</scope>
</reference>
<dbReference type="PANTHER" id="PTHR43756:SF5">
    <property type="entry name" value="CHOLINE MONOOXYGENASE, CHLOROPLASTIC"/>
    <property type="match status" value="1"/>
</dbReference>
<organism evidence="2">
    <name type="scientific">Ananas comosus var. bracteatus</name>
    <name type="common">red pineapple</name>
    <dbReference type="NCBI Taxonomy" id="296719"/>
    <lineage>
        <taxon>Eukaryota</taxon>
        <taxon>Viridiplantae</taxon>
        <taxon>Streptophyta</taxon>
        <taxon>Embryophyta</taxon>
        <taxon>Tracheophyta</taxon>
        <taxon>Spermatophyta</taxon>
        <taxon>Magnoliopsida</taxon>
        <taxon>Liliopsida</taxon>
        <taxon>Poales</taxon>
        <taxon>Bromeliaceae</taxon>
        <taxon>Bromelioideae</taxon>
        <taxon>Ananas</taxon>
    </lineage>
</organism>
<sequence length="229" mass="24555">MRTWYLRQTYTLACLTTTKLPFSDEEDDEGPPNPNPSLSYDAAVAQEPELLHRTSATPLSPQSSASAAAASRLLGPAVSVWDPCNLLLRPRRPPTQPPRSSSSPTASAGTEPPARTSSEGVAPALSSPPRGGAKHEPSRCSSTCGGCSRRLVFKDVSASVEQDSFDRLGSKAIYALGYPNIMINQYGPWMDANLAIPLGPTKCQVIFDYFLDPSLAVSYNAYFSSLALE</sequence>
<dbReference type="PANTHER" id="PTHR43756">
    <property type="entry name" value="CHOLINE MONOOXYGENASE, CHLOROPLASTIC"/>
    <property type="match status" value="1"/>
</dbReference>
<evidence type="ECO:0000256" key="1">
    <source>
        <dbReference type="SAM" id="MobiDB-lite"/>
    </source>
</evidence>
<dbReference type="EMBL" id="LR862138">
    <property type="protein sequence ID" value="CAD1817853.1"/>
    <property type="molecule type" value="Genomic_DNA"/>
</dbReference>
<dbReference type="GO" id="GO:0051537">
    <property type="term" value="F:2 iron, 2 sulfur cluster binding"/>
    <property type="evidence" value="ECO:0007669"/>
    <property type="project" value="InterPro"/>
</dbReference>
<proteinExistence type="predicted"/>
<gene>
    <name evidence="2" type="ORF">CB5_LOCUS1064</name>
</gene>
<evidence type="ECO:0000313" key="2">
    <source>
        <dbReference type="EMBL" id="CAD1817853.1"/>
    </source>
</evidence>
<feature type="compositionally biased region" description="Low complexity" evidence="1">
    <location>
        <begin position="98"/>
        <end position="114"/>
    </location>
</feature>